<dbReference type="AlphaFoldDB" id="A0A8J4S4A5"/>
<comment type="caution">
    <text evidence="3">The sequence shown here is derived from an EMBL/GenBank/DDBJ whole genome shotgun (WGS) entry which is preliminary data.</text>
</comment>
<organism evidence="3 4">
    <name type="scientific">Phytophthora kernoviae 00238/432</name>
    <dbReference type="NCBI Taxonomy" id="1284355"/>
    <lineage>
        <taxon>Eukaryota</taxon>
        <taxon>Sar</taxon>
        <taxon>Stramenopiles</taxon>
        <taxon>Oomycota</taxon>
        <taxon>Peronosporomycetes</taxon>
        <taxon>Peronosporales</taxon>
        <taxon>Peronosporaceae</taxon>
        <taxon>Phytophthora</taxon>
    </lineage>
</organism>
<evidence type="ECO:0000256" key="2">
    <source>
        <dbReference type="SAM" id="SignalP"/>
    </source>
</evidence>
<feature type="compositionally biased region" description="Gly residues" evidence="1">
    <location>
        <begin position="72"/>
        <end position="99"/>
    </location>
</feature>
<feature type="chain" id="PRO_5035278665" evidence="2">
    <location>
        <begin position="22"/>
        <end position="135"/>
    </location>
</feature>
<feature type="compositionally biased region" description="Low complexity" evidence="1">
    <location>
        <begin position="100"/>
        <end position="110"/>
    </location>
</feature>
<reference evidence="3" key="1">
    <citation type="journal article" date="2015" name="Genom Data">
        <title>Draft genome sequences of Phytophthora kernoviae and Phytophthora ramorum lineage EU2 from Scotland.</title>
        <authorList>
            <person name="Sambles C."/>
            <person name="Schlenzig A."/>
            <person name="O'Neill P."/>
            <person name="Grant M."/>
            <person name="Studholme D.J."/>
        </authorList>
    </citation>
    <scope>NUCLEOTIDE SEQUENCE</scope>
    <source>
        <strain evidence="3">00238/432</strain>
    </source>
</reference>
<protein>
    <submittedName>
        <fullName evidence="3">Uncharacterized protein</fullName>
    </submittedName>
</protein>
<evidence type="ECO:0000313" key="4">
    <source>
        <dbReference type="Proteomes" id="UP000702964"/>
    </source>
</evidence>
<evidence type="ECO:0000256" key="1">
    <source>
        <dbReference type="SAM" id="MobiDB-lite"/>
    </source>
</evidence>
<dbReference type="EMBL" id="AOFI03000542">
    <property type="protein sequence ID" value="KAF4316438.1"/>
    <property type="molecule type" value="Genomic_DNA"/>
</dbReference>
<gene>
    <name evidence="3" type="ORF">G195_010135</name>
</gene>
<accession>A0A8J4S4A5</accession>
<sequence>MRPSLGVHLLLVASLAVTSSAFDFNGVENDVLQTAGTVAPAQDTGANGFGALPMQSGGGQQWGTQGVECSGSGDGGGGGGGWGGGGWGGGGWGGGGGQQWGTQGVECSGSSDGGGGQQWGTQGVECSGSASDGRG</sequence>
<feature type="region of interest" description="Disordered" evidence="1">
    <location>
        <begin position="46"/>
        <end position="135"/>
    </location>
</feature>
<dbReference type="Proteomes" id="UP000702964">
    <property type="component" value="Unassembled WGS sequence"/>
</dbReference>
<evidence type="ECO:0000313" key="3">
    <source>
        <dbReference type="EMBL" id="KAF4316438.1"/>
    </source>
</evidence>
<keyword evidence="2" id="KW-0732">Signal</keyword>
<feature type="signal peptide" evidence="2">
    <location>
        <begin position="1"/>
        <end position="21"/>
    </location>
</feature>
<reference evidence="3" key="2">
    <citation type="submission" date="2020-02" db="EMBL/GenBank/DDBJ databases">
        <authorList>
            <person name="Studholme D.J."/>
        </authorList>
    </citation>
    <scope>NUCLEOTIDE SEQUENCE</scope>
    <source>
        <strain evidence="3">00238/432</strain>
    </source>
</reference>
<name>A0A8J4S4A5_9STRA</name>
<proteinExistence type="predicted"/>